<evidence type="ECO:0000256" key="4">
    <source>
        <dbReference type="ARBA" id="ARBA00022525"/>
    </source>
</evidence>
<keyword evidence="5" id="KW-0732">Signal</keyword>
<dbReference type="Gene3D" id="2.10.90.10">
    <property type="entry name" value="Cystine-knot cytokines"/>
    <property type="match status" value="1"/>
</dbReference>
<keyword evidence="4" id="KW-0964">Secreted</keyword>
<evidence type="ECO:0000256" key="7">
    <source>
        <dbReference type="SAM" id="Phobius"/>
    </source>
</evidence>
<keyword evidence="7" id="KW-0472">Membrane</keyword>
<dbReference type="InterPro" id="IPR029034">
    <property type="entry name" value="Cystine-knot_cytokine"/>
</dbReference>
<dbReference type="GO" id="GO:0005615">
    <property type="term" value="C:extracellular space"/>
    <property type="evidence" value="ECO:0007669"/>
    <property type="project" value="TreeGrafter"/>
</dbReference>
<dbReference type="PANTHER" id="PTHR10494">
    <property type="entry name" value="BONE MORPHOGENETIC PROTEIN INHIBITOR, NOGGIN"/>
    <property type="match status" value="1"/>
</dbReference>
<dbReference type="GO" id="GO:0030514">
    <property type="term" value="P:negative regulation of BMP signaling pathway"/>
    <property type="evidence" value="ECO:0007669"/>
    <property type="project" value="InterPro"/>
</dbReference>
<gene>
    <name evidence="8" type="primary">NOGG2</name>
    <name evidence="8" type="ORF">TR94025</name>
</gene>
<reference evidence="8" key="1">
    <citation type="submission" date="2016-01" db="EMBL/GenBank/DDBJ databases">
        <title>Reference transcriptome for the parasite Schistocephalus solidus: insights into the molecular evolution of parasitism.</title>
        <authorList>
            <person name="Hebert F.O."/>
            <person name="Grambauer S."/>
            <person name="Barber I."/>
            <person name="Landry C.R."/>
            <person name="Aubin-Horth N."/>
        </authorList>
    </citation>
    <scope>NUCLEOTIDE SEQUENCE</scope>
</reference>
<dbReference type="GO" id="GO:0045596">
    <property type="term" value="P:negative regulation of cell differentiation"/>
    <property type="evidence" value="ECO:0007669"/>
    <property type="project" value="InterPro"/>
</dbReference>
<evidence type="ECO:0000256" key="1">
    <source>
        <dbReference type="ARBA" id="ARBA00004613"/>
    </source>
</evidence>
<organism evidence="8">
    <name type="scientific">Schistocephalus solidus</name>
    <name type="common">Tapeworm</name>
    <dbReference type="NCBI Taxonomy" id="70667"/>
    <lineage>
        <taxon>Eukaryota</taxon>
        <taxon>Metazoa</taxon>
        <taxon>Spiralia</taxon>
        <taxon>Lophotrochozoa</taxon>
        <taxon>Platyhelminthes</taxon>
        <taxon>Cestoda</taxon>
        <taxon>Eucestoda</taxon>
        <taxon>Diphyllobothriidea</taxon>
        <taxon>Diphyllobothriidae</taxon>
        <taxon>Schistocephalus</taxon>
    </lineage>
</organism>
<keyword evidence="7" id="KW-0812">Transmembrane</keyword>
<dbReference type="EMBL" id="GEEE01022887">
    <property type="protein sequence ID" value="JAP40338.1"/>
    <property type="molecule type" value="Transcribed_RNA"/>
</dbReference>
<feature type="non-terminal residue" evidence="8">
    <location>
        <position position="1"/>
    </location>
</feature>
<dbReference type="PANTHER" id="PTHR10494:SF6">
    <property type="entry name" value="NOGGIN"/>
    <property type="match status" value="1"/>
</dbReference>
<dbReference type="GO" id="GO:0009953">
    <property type="term" value="P:dorsal/ventral pattern formation"/>
    <property type="evidence" value="ECO:0007669"/>
    <property type="project" value="TreeGrafter"/>
</dbReference>
<dbReference type="InterPro" id="IPR008717">
    <property type="entry name" value="Noggin"/>
</dbReference>
<proteinExistence type="inferred from homology"/>
<dbReference type="AlphaFoldDB" id="A0A0X3NKW2"/>
<comment type="subcellular location">
    <subcellularLocation>
        <location evidence="1">Secreted</location>
    </subcellularLocation>
</comment>
<feature type="transmembrane region" description="Helical" evidence="7">
    <location>
        <begin position="38"/>
        <end position="59"/>
    </location>
</feature>
<evidence type="ECO:0000256" key="5">
    <source>
        <dbReference type="ARBA" id="ARBA00022729"/>
    </source>
</evidence>
<keyword evidence="7" id="KW-1133">Transmembrane helix</keyword>
<dbReference type="SUPFAM" id="SSF57501">
    <property type="entry name" value="Cystine-knot cytokines"/>
    <property type="match status" value="1"/>
</dbReference>
<evidence type="ECO:0000256" key="2">
    <source>
        <dbReference type="ARBA" id="ARBA00007480"/>
    </source>
</evidence>
<dbReference type="Pfam" id="PF05806">
    <property type="entry name" value="Noggin"/>
    <property type="match status" value="1"/>
</dbReference>
<evidence type="ECO:0000313" key="8">
    <source>
        <dbReference type="EMBL" id="JAP40338.1"/>
    </source>
</evidence>
<name>A0A0X3NKW2_SCHSO</name>
<protein>
    <submittedName>
        <fullName evidence="8">Noggin-2</fullName>
    </submittedName>
</protein>
<sequence>QTGMCRQCYVIHALRKSQLLPRTPANGDDRSMLQSRQLLSMLAFASKTLGTTSLLLLLLQTTFCIRDRAFARDVEEQEGVDEEDNISQQSAFKSTRSHSKPAFTELSGYVWRRLRESAQSQEEEMAGIGKPSPLRFFPVTSTNPNALRLPDFGEERPFSLGAINPLPEMLQLLGGAEAYNMDIMSYNRPWEVDMHPQGSFEFSKRTLAADRQRRGGVGRLTAGNFSSSDEQREMGRLLRRRLTALQRLRNGQARAAHRQSRHTFTMTRLGDADPAPSNLRAQRRKRRQRTRWRGVRLLEEYSTCPVWRTWRDYGPQFWPRWVREGRCMDVAGTSCSWPPGMHCVEAGHTIALILRYICLQAWPLDRCHWYRVPLPLVTSCRCDGCSSTYSRGAGGP</sequence>
<keyword evidence="3" id="KW-0217">Developmental protein</keyword>
<accession>A0A0X3NKW2</accession>
<feature type="region of interest" description="Disordered" evidence="6">
    <location>
        <begin position="268"/>
        <end position="287"/>
    </location>
</feature>
<comment type="similarity">
    <text evidence="2">Belongs to the noggin family.</text>
</comment>
<evidence type="ECO:0000256" key="3">
    <source>
        <dbReference type="ARBA" id="ARBA00022473"/>
    </source>
</evidence>
<evidence type="ECO:0000256" key="6">
    <source>
        <dbReference type="SAM" id="MobiDB-lite"/>
    </source>
</evidence>